<accession>A0A6J4KCD8</accession>
<organism evidence="1">
    <name type="scientific">uncultured Chloroflexia bacterium</name>
    <dbReference type="NCBI Taxonomy" id="1672391"/>
    <lineage>
        <taxon>Bacteria</taxon>
        <taxon>Bacillati</taxon>
        <taxon>Chloroflexota</taxon>
        <taxon>Chloroflexia</taxon>
        <taxon>environmental samples</taxon>
    </lineage>
</organism>
<dbReference type="EMBL" id="CADCTR010001553">
    <property type="protein sequence ID" value="CAA9300948.1"/>
    <property type="molecule type" value="Genomic_DNA"/>
</dbReference>
<dbReference type="AlphaFoldDB" id="A0A6J4KCD8"/>
<proteinExistence type="predicted"/>
<feature type="non-terminal residue" evidence="1">
    <location>
        <position position="1"/>
    </location>
</feature>
<protein>
    <submittedName>
        <fullName evidence="1">Uncharacterized protein</fullName>
    </submittedName>
</protein>
<gene>
    <name evidence="1" type="ORF">AVDCRST_MAG93-4597</name>
</gene>
<name>A0A6J4KCD8_9CHLR</name>
<evidence type="ECO:0000313" key="1">
    <source>
        <dbReference type="EMBL" id="CAA9300948.1"/>
    </source>
</evidence>
<reference evidence="1" key="1">
    <citation type="submission" date="2020-02" db="EMBL/GenBank/DDBJ databases">
        <authorList>
            <person name="Meier V. D."/>
        </authorList>
    </citation>
    <scope>NUCLEOTIDE SEQUENCE</scope>
    <source>
        <strain evidence="1">AVDCRST_MAG93</strain>
    </source>
</reference>
<feature type="non-terminal residue" evidence="1">
    <location>
        <position position="34"/>
    </location>
</feature>
<sequence length="34" mass="3774">VSRPGATCQLRYRRTRRGCSNPRPVSRPGATVSM</sequence>